<dbReference type="SMART" id="SM00248">
    <property type="entry name" value="ANK"/>
    <property type="match status" value="3"/>
</dbReference>
<keyword evidence="6" id="KW-1185">Reference proteome</keyword>
<dbReference type="EMBL" id="JBEWLY010000007">
    <property type="protein sequence ID" value="MET1754461.1"/>
    <property type="molecule type" value="Genomic_DNA"/>
</dbReference>
<evidence type="ECO:0000256" key="1">
    <source>
        <dbReference type="ARBA" id="ARBA00022737"/>
    </source>
</evidence>
<dbReference type="PROSITE" id="PS50088">
    <property type="entry name" value="ANK_REPEAT"/>
    <property type="match status" value="3"/>
</dbReference>
<dbReference type="Proteomes" id="UP001548713">
    <property type="component" value="Unassembled WGS sequence"/>
</dbReference>
<evidence type="ECO:0000313" key="5">
    <source>
        <dbReference type="EMBL" id="MET1754461.1"/>
    </source>
</evidence>
<dbReference type="Gene3D" id="1.25.40.20">
    <property type="entry name" value="Ankyrin repeat-containing domain"/>
    <property type="match status" value="1"/>
</dbReference>
<dbReference type="SUPFAM" id="SSF48403">
    <property type="entry name" value="Ankyrin repeat"/>
    <property type="match status" value="1"/>
</dbReference>
<protein>
    <submittedName>
        <fullName evidence="5">Ankyrin repeat domain-containing protein</fullName>
    </submittedName>
</protein>
<comment type="caution">
    <text evidence="5">The sequence shown here is derived from an EMBL/GenBank/DDBJ whole genome shotgun (WGS) entry which is preliminary data.</text>
</comment>
<dbReference type="Pfam" id="PF12796">
    <property type="entry name" value="Ank_2"/>
    <property type="match status" value="1"/>
</dbReference>
<gene>
    <name evidence="5" type="ORF">ABVV53_03120</name>
</gene>
<feature type="chain" id="PRO_5045807374" evidence="4">
    <location>
        <begin position="34"/>
        <end position="213"/>
    </location>
</feature>
<evidence type="ECO:0000256" key="2">
    <source>
        <dbReference type="ARBA" id="ARBA00023043"/>
    </source>
</evidence>
<keyword evidence="1" id="KW-0677">Repeat</keyword>
<dbReference type="PANTHER" id="PTHR24171:SF9">
    <property type="entry name" value="ANKYRIN REPEAT DOMAIN-CONTAINING PROTEIN 39"/>
    <property type="match status" value="1"/>
</dbReference>
<evidence type="ECO:0000313" key="6">
    <source>
        <dbReference type="Proteomes" id="UP001548713"/>
    </source>
</evidence>
<evidence type="ECO:0000256" key="3">
    <source>
        <dbReference type="PROSITE-ProRule" id="PRU00023"/>
    </source>
</evidence>
<dbReference type="RefSeq" id="WP_353982861.1">
    <property type="nucleotide sequence ID" value="NZ_JBEWLY010000007.1"/>
</dbReference>
<accession>A0ABV2CXY9</accession>
<dbReference type="InterPro" id="IPR036770">
    <property type="entry name" value="Ankyrin_rpt-contain_sf"/>
</dbReference>
<feature type="signal peptide" evidence="4">
    <location>
        <begin position="1"/>
        <end position="33"/>
    </location>
</feature>
<keyword evidence="2 3" id="KW-0040">ANK repeat</keyword>
<proteinExistence type="predicted"/>
<dbReference type="InterPro" id="IPR002110">
    <property type="entry name" value="Ankyrin_rpt"/>
</dbReference>
<evidence type="ECO:0000256" key="4">
    <source>
        <dbReference type="SAM" id="SignalP"/>
    </source>
</evidence>
<organism evidence="5 6">
    <name type="scientific">Novosphingobium kalidii</name>
    <dbReference type="NCBI Taxonomy" id="3230299"/>
    <lineage>
        <taxon>Bacteria</taxon>
        <taxon>Pseudomonadati</taxon>
        <taxon>Pseudomonadota</taxon>
        <taxon>Alphaproteobacteria</taxon>
        <taxon>Sphingomonadales</taxon>
        <taxon>Sphingomonadaceae</taxon>
        <taxon>Novosphingobium</taxon>
    </lineage>
</organism>
<name>A0ABV2CXY9_9SPHN</name>
<dbReference type="PROSITE" id="PS50297">
    <property type="entry name" value="ANK_REP_REGION"/>
    <property type="match status" value="2"/>
</dbReference>
<keyword evidence="4" id="KW-0732">Signal</keyword>
<dbReference type="Pfam" id="PF00023">
    <property type="entry name" value="Ank"/>
    <property type="match status" value="1"/>
</dbReference>
<dbReference type="PANTHER" id="PTHR24171">
    <property type="entry name" value="ANKYRIN REPEAT DOMAIN-CONTAINING PROTEIN 39-RELATED"/>
    <property type="match status" value="1"/>
</dbReference>
<reference evidence="5 6" key="1">
    <citation type="submission" date="2024-07" db="EMBL/GenBank/DDBJ databases">
        <title>Novosphingobium kalidii RD2P27.</title>
        <authorList>
            <person name="Sun J.-Q."/>
        </authorList>
    </citation>
    <scope>NUCLEOTIDE SEQUENCE [LARGE SCALE GENOMIC DNA]</scope>
    <source>
        <strain evidence="5 6">RD2P27</strain>
    </source>
</reference>
<sequence>MSKRNGAWGGRILPAALAAATVMSMGFSVPAQAQFSEGYRFLEAVRKKEGAAVESALSSAGGSTIINTRDVTSGETALHVVTQRRDLTWLQYLAAHGANVNARDGQGRTPLQLATNLGWRDGVAVLLAGKANTEVANDAGETPLIAAVHRRDLELAKLLLRAGADPDRADNSGRSARAYATMEGQSNAMLSAIESEAKADAGKANKPTYGPVL</sequence>
<feature type="repeat" description="ANK" evidence="3">
    <location>
        <begin position="106"/>
        <end position="138"/>
    </location>
</feature>
<feature type="repeat" description="ANK" evidence="3">
    <location>
        <begin position="139"/>
        <end position="171"/>
    </location>
</feature>
<feature type="repeat" description="ANK" evidence="3">
    <location>
        <begin position="73"/>
        <end position="105"/>
    </location>
</feature>